<dbReference type="AlphaFoldDB" id="A0A4U9TPT4"/>
<gene>
    <name evidence="1" type="ORF">NCTC12965_01407</name>
</gene>
<sequence length="116" mass="12912">METKEGEQRQANRTQIGRNHIHLAVGEVDHANNAVHHGVADGDQAIHRAKGQAVNQLLQEEYIHNKQSHLMGEPQVQHHAAQRGLRNGSAIRTDPLIFTSELVIFAFVIPLVDHVV</sequence>
<organism evidence="1">
    <name type="scientific">Serratia fonticola</name>
    <dbReference type="NCBI Taxonomy" id="47917"/>
    <lineage>
        <taxon>Bacteria</taxon>
        <taxon>Pseudomonadati</taxon>
        <taxon>Pseudomonadota</taxon>
        <taxon>Gammaproteobacteria</taxon>
        <taxon>Enterobacterales</taxon>
        <taxon>Yersiniaceae</taxon>
        <taxon>Serratia</taxon>
    </lineage>
</organism>
<reference evidence="1" key="1">
    <citation type="submission" date="2019-05" db="EMBL/GenBank/DDBJ databases">
        <authorList>
            <consortium name="Pathogen Informatics"/>
        </authorList>
    </citation>
    <scope>NUCLEOTIDE SEQUENCE [LARGE SCALE GENOMIC DNA]</scope>
    <source>
        <strain evidence="1">NCTC12965</strain>
    </source>
</reference>
<proteinExistence type="predicted"/>
<protein>
    <submittedName>
        <fullName evidence="1">Uncharacterized protein</fullName>
    </submittedName>
</protein>
<evidence type="ECO:0000313" key="1">
    <source>
        <dbReference type="EMBL" id="VTR22015.1"/>
    </source>
</evidence>
<dbReference type="EMBL" id="CABEEZ010000027">
    <property type="protein sequence ID" value="VTR22015.1"/>
    <property type="molecule type" value="Genomic_DNA"/>
</dbReference>
<name>A0A4U9TPT4_SERFO</name>
<accession>A0A4U9TPT4</accession>